<comment type="caution">
    <text evidence="6">The sequence shown here is derived from an EMBL/GenBank/DDBJ whole genome shotgun (WGS) entry which is preliminary data.</text>
</comment>
<dbReference type="PANTHER" id="PTHR43369">
    <property type="entry name" value="PHOSPHORIBOSYLGLYCINAMIDE FORMYLTRANSFERASE"/>
    <property type="match status" value="1"/>
</dbReference>
<proteinExistence type="inferred from homology"/>
<keyword evidence="2 4" id="KW-0808">Transferase</keyword>
<comment type="caution">
    <text evidence="4">Lacks conserved residue(s) required for the propagation of feature annotation.</text>
</comment>
<evidence type="ECO:0000256" key="3">
    <source>
        <dbReference type="ARBA" id="ARBA00022755"/>
    </source>
</evidence>
<dbReference type="EMBL" id="QXJK01000001">
    <property type="protein sequence ID" value="RIX36710.1"/>
    <property type="molecule type" value="Genomic_DNA"/>
</dbReference>
<feature type="binding site" evidence="4">
    <location>
        <position position="104"/>
    </location>
    <ligand>
        <name>(6R)-10-formyltetrahydrofolate</name>
        <dbReference type="ChEBI" id="CHEBI:195366"/>
    </ligand>
</feature>
<organism evidence="6 7">
    <name type="scientific">Corynebacterium falsenii</name>
    <dbReference type="NCBI Taxonomy" id="108486"/>
    <lineage>
        <taxon>Bacteria</taxon>
        <taxon>Bacillati</taxon>
        <taxon>Actinomycetota</taxon>
        <taxon>Actinomycetes</taxon>
        <taxon>Mycobacteriales</taxon>
        <taxon>Corynebacteriaceae</taxon>
        <taxon>Corynebacterium</taxon>
    </lineage>
</organism>
<dbReference type="GO" id="GO:0005829">
    <property type="term" value="C:cytosol"/>
    <property type="evidence" value="ECO:0007669"/>
    <property type="project" value="TreeGrafter"/>
</dbReference>
<dbReference type="EC" id="2.1.2.2" evidence="4"/>
<keyword evidence="7" id="KW-1185">Reference proteome</keyword>
<comment type="similarity">
    <text evidence="4">Belongs to the GART family.</text>
</comment>
<dbReference type="NCBIfam" id="TIGR00639">
    <property type="entry name" value="PurN"/>
    <property type="match status" value="1"/>
</dbReference>
<feature type="binding site" evidence="4">
    <location>
        <position position="62"/>
    </location>
    <ligand>
        <name>(6R)-10-formyltetrahydrofolate</name>
        <dbReference type="ChEBI" id="CHEBI:195366"/>
    </ligand>
</feature>
<dbReference type="STRING" id="1451189.CFAL_08725"/>
<dbReference type="InterPro" id="IPR002376">
    <property type="entry name" value="Formyl_transf_N"/>
</dbReference>
<evidence type="ECO:0000259" key="5">
    <source>
        <dbReference type="Pfam" id="PF00551"/>
    </source>
</evidence>
<dbReference type="UniPathway" id="UPA00074">
    <property type="reaction ID" value="UER00126"/>
</dbReference>
<feature type="domain" description="Formyl transferase N-terminal" evidence="5">
    <location>
        <begin position="1"/>
        <end position="179"/>
    </location>
</feature>
<dbReference type="SUPFAM" id="SSF53328">
    <property type="entry name" value="Formyltransferase"/>
    <property type="match status" value="1"/>
</dbReference>
<name>A0A418Q9L6_9CORY</name>
<dbReference type="GO" id="GO:0006189">
    <property type="term" value="P:'de novo' IMP biosynthetic process"/>
    <property type="evidence" value="ECO:0007669"/>
    <property type="project" value="UniProtKB-UniRule"/>
</dbReference>
<evidence type="ECO:0000256" key="2">
    <source>
        <dbReference type="ARBA" id="ARBA00022679"/>
    </source>
</evidence>
<feature type="active site" description="Proton donor" evidence="4">
    <location>
        <position position="106"/>
    </location>
</feature>
<dbReference type="FunFam" id="3.40.50.170:FF:000008">
    <property type="entry name" value="Phosphoribosylglycinamide formyltransferase"/>
    <property type="match status" value="1"/>
</dbReference>
<evidence type="ECO:0000313" key="7">
    <source>
        <dbReference type="Proteomes" id="UP000285278"/>
    </source>
</evidence>
<dbReference type="AlphaFoldDB" id="A0A418Q9L6"/>
<feature type="site" description="Raises pKa of active site His" evidence="4">
    <location>
        <position position="142"/>
    </location>
</feature>
<evidence type="ECO:0000256" key="4">
    <source>
        <dbReference type="HAMAP-Rule" id="MF_01930"/>
    </source>
</evidence>
<dbReference type="Proteomes" id="UP000285278">
    <property type="component" value="Unassembled WGS sequence"/>
</dbReference>
<comment type="pathway">
    <text evidence="1 4">Purine metabolism; IMP biosynthesis via de novo pathway; N(2)-formyl-N(1)-(5-phospho-D-ribosyl)glycinamide from N(1)-(5-phospho-D-ribosyl)glycinamide (10-formyl THF route): step 1/1.</text>
</comment>
<accession>A0A418Q9L6</accession>
<gene>
    <name evidence="4" type="primary">purN</name>
    <name evidence="6" type="ORF">D3M95_00405</name>
</gene>
<dbReference type="Pfam" id="PF00551">
    <property type="entry name" value="Formyl_trans_N"/>
    <property type="match status" value="1"/>
</dbReference>
<evidence type="ECO:0000313" key="6">
    <source>
        <dbReference type="EMBL" id="RIX36710.1"/>
    </source>
</evidence>
<dbReference type="Gene3D" id="3.40.50.170">
    <property type="entry name" value="Formyl transferase, N-terminal domain"/>
    <property type="match status" value="1"/>
</dbReference>
<dbReference type="InterPro" id="IPR036477">
    <property type="entry name" value="Formyl_transf_N_sf"/>
</dbReference>
<evidence type="ECO:0000256" key="1">
    <source>
        <dbReference type="ARBA" id="ARBA00005054"/>
    </source>
</evidence>
<dbReference type="RefSeq" id="WP_025403302.1">
    <property type="nucleotide sequence ID" value="NZ_CBCRUA010000001.1"/>
</dbReference>
<protein>
    <recommendedName>
        <fullName evidence="4">Phosphoribosylglycinamide formyltransferase</fullName>
        <ecNumber evidence="4">2.1.2.2</ecNumber>
    </recommendedName>
    <alternativeName>
        <fullName evidence="4">5'-phosphoribosylglycinamide transformylase</fullName>
    </alternativeName>
    <alternativeName>
        <fullName evidence="4">GAR transformylase</fullName>
        <shortName evidence="4">GART</shortName>
    </alternativeName>
</protein>
<comment type="function">
    <text evidence="4">Catalyzes the transfer of a formyl group from 10-formyltetrahydrofolate to 5-phospho-ribosyl-glycinamide (GAR), producing 5-phospho-ribosyl-N-formylglycinamide (FGAR) and tetrahydrofolate.</text>
</comment>
<dbReference type="CDD" id="cd08645">
    <property type="entry name" value="FMT_core_GART"/>
    <property type="match status" value="1"/>
</dbReference>
<dbReference type="OrthoDB" id="9806170at2"/>
<reference evidence="6 7" key="1">
    <citation type="submission" date="2018-09" db="EMBL/GenBank/DDBJ databases">
        <title>Optimization and identification of Corynebacterium falsenii FN1-14 from fish paste.</title>
        <authorList>
            <person name="Daroonpunt R."/>
            <person name="Tanasupawat S."/>
        </authorList>
    </citation>
    <scope>NUCLEOTIDE SEQUENCE [LARGE SCALE GENOMIC DNA]</scope>
    <source>
        <strain evidence="6 7">FN1-14</strain>
    </source>
</reference>
<dbReference type="InterPro" id="IPR004607">
    <property type="entry name" value="GART"/>
</dbReference>
<sequence length="200" mass="21588">MKIVILASGTGTLLQSVIDNVDTTKIDILAVGSDRQCEALDRAERAGIPTFRVDYIPRATDRDQWNRDLADALAGYAPDLVVSAGFMRIIGAHVVERFAGKIINTHPALLPAFPGAHAVADAMAYGVRVTGTTVHIVDSGVDTGPILDQRPVTVHSDDTVETLHERIKETERALLVDVLHRIAELGISIEGRKARIGSHD</sequence>
<dbReference type="HAMAP" id="MF_01930">
    <property type="entry name" value="PurN"/>
    <property type="match status" value="1"/>
</dbReference>
<dbReference type="PANTHER" id="PTHR43369:SF2">
    <property type="entry name" value="PHOSPHORIBOSYLGLYCINAMIDE FORMYLTRANSFERASE"/>
    <property type="match status" value="1"/>
</dbReference>
<dbReference type="GO" id="GO:0004644">
    <property type="term" value="F:phosphoribosylglycinamide formyltransferase activity"/>
    <property type="evidence" value="ECO:0007669"/>
    <property type="project" value="UniProtKB-UniRule"/>
</dbReference>
<feature type="binding site" evidence="4">
    <location>
        <begin position="87"/>
        <end position="90"/>
    </location>
    <ligand>
        <name>(6R)-10-formyltetrahydrofolate</name>
        <dbReference type="ChEBI" id="CHEBI:195366"/>
    </ligand>
</feature>
<keyword evidence="3 4" id="KW-0658">Purine biosynthesis</keyword>
<comment type="catalytic activity">
    <reaction evidence="4">
        <text>N(1)-(5-phospho-beta-D-ribosyl)glycinamide + (6R)-10-formyltetrahydrofolate = N(2)-formyl-N(1)-(5-phospho-beta-D-ribosyl)glycinamide + (6S)-5,6,7,8-tetrahydrofolate + H(+)</text>
        <dbReference type="Rhea" id="RHEA:15053"/>
        <dbReference type="ChEBI" id="CHEBI:15378"/>
        <dbReference type="ChEBI" id="CHEBI:57453"/>
        <dbReference type="ChEBI" id="CHEBI:143788"/>
        <dbReference type="ChEBI" id="CHEBI:147286"/>
        <dbReference type="ChEBI" id="CHEBI:195366"/>
        <dbReference type="EC" id="2.1.2.2"/>
    </reaction>
</comment>